<dbReference type="InterPro" id="IPR057051">
    <property type="entry name" value="PARP14_RPM_1"/>
</dbReference>
<dbReference type="SUPFAM" id="SSF57850">
    <property type="entry name" value="RING/U-box"/>
    <property type="match status" value="1"/>
</dbReference>
<evidence type="ECO:0000256" key="3">
    <source>
        <dbReference type="ARBA" id="ARBA00009413"/>
    </source>
</evidence>
<comment type="pathway">
    <text evidence="2 9">Protein modification; protein ubiquitination.</text>
</comment>
<sequence>MASRPGPPSPLLVRVSEPGLNLRRKLQGYFQSRQSGGGECEIQSLGPGAFRVEFLERAAKQRVLEQKEHQIVVDDKRVIISLEPTENSLEKNGMSQVQTQSQEGARSGEKHPNEEHSPNSVDSCVQKIFLTVTADLNCNLFSKEQREHITTLFPNVKRKEGHDGIETVRGDLRDIEKIHDFLSEQLLKSEQKQESAPLATEREPLHQQDQGDSCVSPPEPRAKSEGKSNCFKVPLHLFKYFTDTSPEKINSLKKKYGIEIKIQESSPNEVSLYFISSPSSDLRAAKDTFVREFQESIGNMEQKCVALADKKQANKIKQGFSHQLNDISAAGYFLAPQISESRVKVPVKIITPTWMKNGIEVDTAQYKLLEAELFQEISEIEKKYNTESKILGKGHKTCILFEPKDKELDLSVQAYENFIDAYQHVSCQLMREVVSLKSLGNERKVFYAIKFDDNLRKRHAGVDFVVNQESVTFFGLPNHVAKAKQYVLQTLAGEKSNKYHETPMDVDSNDSETFLPTSQPSASSGASGMNEEEDICSICLEPINNKLVLPKCKHEFCTPCINSYMTYKPVCPLCQTVYGVLKGNQPEGTMTVHYTRDSLPGYETYGSIVIDYNMRGGTQTEEHPRPGMNYSGTHRTAFLPDNKEGKEVLTLLRKAFDQKLIFTVGDSRVTGATNVTTWNDIHHKTSRSGGPANYGYPDPDYLKRVKKELKDKGIE</sequence>
<evidence type="ECO:0000256" key="9">
    <source>
        <dbReference type="RuleBase" id="RU367105"/>
    </source>
</evidence>
<feature type="compositionally biased region" description="Polar residues" evidence="10">
    <location>
        <begin position="93"/>
        <end position="104"/>
    </location>
</feature>
<evidence type="ECO:0000256" key="2">
    <source>
        <dbReference type="ARBA" id="ARBA00004906"/>
    </source>
</evidence>
<dbReference type="InterPro" id="IPR017907">
    <property type="entry name" value="Znf_RING_CS"/>
</dbReference>
<dbReference type="InterPro" id="IPR012677">
    <property type="entry name" value="Nucleotide-bd_a/b_plait_sf"/>
</dbReference>
<reference evidence="12" key="1">
    <citation type="submission" date="2023-12" db="EMBL/GenBank/DDBJ databases">
        <authorList>
            <person name="Brown T."/>
        </authorList>
    </citation>
    <scope>NUCLEOTIDE SEQUENCE</scope>
</reference>
<dbReference type="Pfam" id="PF21718">
    <property type="entry name" value="KH_DTX3L"/>
    <property type="match status" value="1"/>
</dbReference>
<keyword evidence="7 9" id="KW-0862">Zinc</keyword>
<dbReference type="Pfam" id="PF00097">
    <property type="entry name" value="zf-C3HC4"/>
    <property type="match status" value="1"/>
</dbReference>
<protein>
    <recommendedName>
        <fullName evidence="9">E3 ubiquitin-protein ligase</fullName>
        <ecNumber evidence="9">2.3.2.27</ecNumber>
    </recommendedName>
</protein>
<dbReference type="EMBL" id="OY882859">
    <property type="protein sequence ID" value="CAK6441716.1"/>
    <property type="molecule type" value="Genomic_DNA"/>
</dbReference>
<feature type="compositionally biased region" description="Basic and acidic residues" evidence="10">
    <location>
        <begin position="106"/>
        <end position="117"/>
    </location>
</feature>
<evidence type="ECO:0000256" key="1">
    <source>
        <dbReference type="ARBA" id="ARBA00000900"/>
    </source>
</evidence>
<feature type="domain" description="RING-type" evidence="11">
    <location>
        <begin position="536"/>
        <end position="575"/>
    </location>
</feature>
<dbReference type="Pfam" id="PF18102">
    <property type="entry name" value="DTC"/>
    <property type="match status" value="1"/>
</dbReference>
<keyword evidence="5 9" id="KW-0479">Metal-binding</keyword>
<dbReference type="InterPro" id="IPR048409">
    <property type="entry name" value="DTX3L_KH-like"/>
</dbReference>
<dbReference type="InterPro" id="IPR048418">
    <property type="entry name" value="DTX3L_a/b_dom"/>
</dbReference>
<dbReference type="SMART" id="SM00184">
    <property type="entry name" value="RING"/>
    <property type="match status" value="1"/>
</dbReference>
<evidence type="ECO:0000259" key="11">
    <source>
        <dbReference type="PROSITE" id="PS50089"/>
    </source>
</evidence>
<dbReference type="PROSITE" id="PS50089">
    <property type="entry name" value="ZF_RING_2"/>
    <property type="match status" value="1"/>
</dbReference>
<proteinExistence type="inferred from homology"/>
<dbReference type="InterPro" id="IPR001841">
    <property type="entry name" value="Znf_RING"/>
</dbReference>
<evidence type="ECO:0000313" key="13">
    <source>
        <dbReference type="Proteomes" id="UP001314169"/>
    </source>
</evidence>
<dbReference type="InterPro" id="IPR018957">
    <property type="entry name" value="Znf_C3HC4_RING-type"/>
</dbReference>
<dbReference type="PANTHER" id="PTHR12622">
    <property type="entry name" value="DELTEX-RELATED"/>
    <property type="match status" value="1"/>
</dbReference>
<evidence type="ECO:0000256" key="10">
    <source>
        <dbReference type="SAM" id="MobiDB-lite"/>
    </source>
</evidence>
<evidence type="ECO:0000256" key="7">
    <source>
        <dbReference type="ARBA" id="ARBA00022833"/>
    </source>
</evidence>
<feature type="compositionally biased region" description="Polar residues" evidence="10">
    <location>
        <begin position="511"/>
        <end position="527"/>
    </location>
</feature>
<comment type="subcellular location">
    <subcellularLocation>
        <location evidence="9">Cytoplasm</location>
    </subcellularLocation>
</comment>
<keyword evidence="9" id="KW-0963">Cytoplasm</keyword>
<dbReference type="Pfam" id="PF23222">
    <property type="entry name" value="RRM_PARP14_1"/>
    <property type="match status" value="1"/>
</dbReference>
<evidence type="ECO:0000256" key="6">
    <source>
        <dbReference type="ARBA" id="ARBA00022771"/>
    </source>
</evidence>
<accession>A0ABN9ZYE3</accession>
<dbReference type="CDD" id="cd09633">
    <property type="entry name" value="Deltex_C"/>
    <property type="match status" value="1"/>
</dbReference>
<dbReference type="Gene3D" id="3.30.70.330">
    <property type="match status" value="1"/>
</dbReference>
<evidence type="ECO:0000256" key="8">
    <source>
        <dbReference type="PROSITE-ProRule" id="PRU00175"/>
    </source>
</evidence>
<dbReference type="Proteomes" id="UP001314169">
    <property type="component" value="Chromosome 2"/>
</dbReference>
<dbReference type="PROSITE" id="PS00518">
    <property type="entry name" value="ZF_RING_1"/>
    <property type="match status" value="1"/>
</dbReference>
<feature type="region of interest" description="Disordered" evidence="10">
    <location>
        <begin position="189"/>
        <end position="227"/>
    </location>
</feature>
<dbReference type="Gene3D" id="3.30.40.10">
    <property type="entry name" value="Zinc/RING finger domain, C3HC4 (zinc finger)"/>
    <property type="match status" value="1"/>
</dbReference>
<dbReference type="InterPro" id="IPR039399">
    <property type="entry name" value="Deltex_C_sf"/>
</dbReference>
<dbReference type="InterPro" id="IPR039398">
    <property type="entry name" value="Deltex_fam"/>
</dbReference>
<keyword evidence="6 8" id="KW-0863">Zinc-finger</keyword>
<evidence type="ECO:0000313" key="12">
    <source>
        <dbReference type="EMBL" id="CAK6441716.1"/>
    </source>
</evidence>
<comment type="similarity">
    <text evidence="3 9">Belongs to the Deltex family.</text>
</comment>
<evidence type="ECO:0000256" key="4">
    <source>
        <dbReference type="ARBA" id="ARBA00022679"/>
    </source>
</evidence>
<dbReference type="InterPro" id="IPR039396">
    <property type="entry name" value="Deltex_C"/>
</dbReference>
<keyword evidence="13" id="KW-1185">Reference proteome</keyword>
<gene>
    <name evidence="12" type="ORF">MPIPNATIZW_LOCUS10022</name>
</gene>
<dbReference type="EC" id="2.3.2.27" evidence="9"/>
<dbReference type="Gene3D" id="3.30.390.130">
    <property type="match status" value="1"/>
</dbReference>
<name>A0ABN9ZYE3_PIPNA</name>
<dbReference type="Pfam" id="PF21717">
    <property type="entry name" value="DTX3L_a-b"/>
    <property type="match status" value="1"/>
</dbReference>
<dbReference type="InterPro" id="IPR013083">
    <property type="entry name" value="Znf_RING/FYVE/PHD"/>
</dbReference>
<comment type="catalytic activity">
    <reaction evidence="1 9">
        <text>S-ubiquitinyl-[E2 ubiquitin-conjugating enzyme]-L-cysteine + [acceptor protein]-L-lysine = [E2 ubiquitin-conjugating enzyme]-L-cysteine + N(6)-ubiquitinyl-[acceptor protein]-L-lysine.</text>
        <dbReference type="EC" id="2.3.2.27"/>
    </reaction>
</comment>
<organism evidence="12 13">
    <name type="scientific">Pipistrellus nathusii</name>
    <name type="common">Nathusius' pipistrelle</name>
    <dbReference type="NCBI Taxonomy" id="59473"/>
    <lineage>
        <taxon>Eukaryota</taxon>
        <taxon>Metazoa</taxon>
        <taxon>Chordata</taxon>
        <taxon>Craniata</taxon>
        <taxon>Vertebrata</taxon>
        <taxon>Euteleostomi</taxon>
        <taxon>Mammalia</taxon>
        <taxon>Eutheria</taxon>
        <taxon>Laurasiatheria</taxon>
        <taxon>Chiroptera</taxon>
        <taxon>Yangochiroptera</taxon>
        <taxon>Vespertilionidae</taxon>
        <taxon>Pipistrellus</taxon>
    </lineage>
</organism>
<feature type="region of interest" description="Disordered" evidence="10">
    <location>
        <begin position="498"/>
        <end position="528"/>
    </location>
</feature>
<feature type="region of interest" description="Disordered" evidence="10">
    <location>
        <begin position="84"/>
        <end position="121"/>
    </location>
</feature>
<evidence type="ECO:0000256" key="5">
    <source>
        <dbReference type="ARBA" id="ARBA00022723"/>
    </source>
</evidence>
<keyword evidence="4 9" id="KW-0808">Transferase</keyword>